<accession>A0A182QQ22</accession>
<feature type="transmembrane region" description="Helical" evidence="1">
    <location>
        <begin position="299"/>
        <end position="321"/>
    </location>
</feature>
<organism evidence="2 3">
    <name type="scientific">Anopheles farauti</name>
    <dbReference type="NCBI Taxonomy" id="69004"/>
    <lineage>
        <taxon>Eukaryota</taxon>
        <taxon>Metazoa</taxon>
        <taxon>Ecdysozoa</taxon>
        <taxon>Arthropoda</taxon>
        <taxon>Hexapoda</taxon>
        <taxon>Insecta</taxon>
        <taxon>Pterygota</taxon>
        <taxon>Neoptera</taxon>
        <taxon>Endopterygota</taxon>
        <taxon>Diptera</taxon>
        <taxon>Nematocera</taxon>
        <taxon>Culicoidea</taxon>
        <taxon>Culicidae</taxon>
        <taxon>Anophelinae</taxon>
        <taxon>Anopheles</taxon>
    </lineage>
</organism>
<dbReference type="AlphaFoldDB" id="A0A182QQ22"/>
<name>A0A182QQ22_9DIPT</name>
<keyword evidence="1" id="KW-0472">Membrane</keyword>
<evidence type="ECO:0000313" key="3">
    <source>
        <dbReference type="Proteomes" id="UP000075886"/>
    </source>
</evidence>
<reference evidence="3" key="1">
    <citation type="submission" date="2014-01" db="EMBL/GenBank/DDBJ databases">
        <title>The Genome Sequence of Anopheles farauti FAR1 (V2).</title>
        <authorList>
            <consortium name="The Broad Institute Genomics Platform"/>
            <person name="Neafsey D.E."/>
            <person name="Besansky N."/>
            <person name="Howell P."/>
            <person name="Walton C."/>
            <person name="Young S.K."/>
            <person name="Zeng Q."/>
            <person name="Gargeya S."/>
            <person name="Fitzgerald M."/>
            <person name="Haas B."/>
            <person name="Abouelleil A."/>
            <person name="Allen A.W."/>
            <person name="Alvarado L."/>
            <person name="Arachchi H.M."/>
            <person name="Berlin A.M."/>
            <person name="Chapman S.B."/>
            <person name="Gainer-Dewar J."/>
            <person name="Goldberg J."/>
            <person name="Griggs A."/>
            <person name="Gujja S."/>
            <person name="Hansen M."/>
            <person name="Howarth C."/>
            <person name="Imamovic A."/>
            <person name="Ireland A."/>
            <person name="Larimer J."/>
            <person name="McCowan C."/>
            <person name="Murphy C."/>
            <person name="Pearson M."/>
            <person name="Poon T.W."/>
            <person name="Priest M."/>
            <person name="Roberts A."/>
            <person name="Saif S."/>
            <person name="Shea T."/>
            <person name="Sisk P."/>
            <person name="Sykes S."/>
            <person name="Wortman J."/>
            <person name="Nusbaum C."/>
            <person name="Birren B."/>
        </authorList>
    </citation>
    <scope>NUCLEOTIDE SEQUENCE [LARGE SCALE GENOMIC DNA]</scope>
    <source>
        <strain evidence="3">FAR1</strain>
    </source>
</reference>
<dbReference type="VEuPathDB" id="VectorBase:AFAF014591"/>
<keyword evidence="3" id="KW-1185">Reference proteome</keyword>
<proteinExistence type="predicted"/>
<feature type="transmembrane region" description="Helical" evidence="1">
    <location>
        <begin position="385"/>
        <end position="402"/>
    </location>
</feature>
<reference evidence="2" key="2">
    <citation type="submission" date="2020-05" db="UniProtKB">
        <authorList>
            <consortium name="EnsemblMetazoa"/>
        </authorList>
    </citation>
    <scope>IDENTIFICATION</scope>
    <source>
        <strain evidence="2">FAR1</strain>
    </source>
</reference>
<evidence type="ECO:0000256" key="1">
    <source>
        <dbReference type="SAM" id="Phobius"/>
    </source>
</evidence>
<dbReference type="EMBL" id="AXCN02002117">
    <property type="status" value="NOT_ANNOTATED_CDS"/>
    <property type="molecule type" value="Genomic_DNA"/>
</dbReference>
<dbReference type="EnsemblMetazoa" id="AFAF014591-RA">
    <property type="protein sequence ID" value="AFAF014591-PA"/>
    <property type="gene ID" value="AFAF014591"/>
</dbReference>
<keyword evidence="1" id="KW-0812">Transmembrane</keyword>
<dbReference type="AntiFam" id="ANF00149">
    <property type="entry name" value="Shadow ORF (opposite cshA)"/>
</dbReference>
<protein>
    <submittedName>
        <fullName evidence="2">Uncharacterized protein</fullName>
    </submittedName>
</protein>
<dbReference type="Proteomes" id="UP000075886">
    <property type="component" value="Unassembled WGS sequence"/>
</dbReference>
<evidence type="ECO:0000313" key="2">
    <source>
        <dbReference type="EnsemblMetazoa" id="AFAF014591-PA"/>
    </source>
</evidence>
<sequence>MAQIVRNRATGKLECTNNVTRIAALFGREKRPCETLRTRTPRTTTPVHIVFVVIWTVVVHDQNQLLHIKPARRNGRRNEQLHPTLLEIHHRRITIELIDATVQTHARTTDRPPTCTSIGFFRIRLASASIWRGNVALNITVCLSGRTLSMMRITCGSNPMSNIRSASSNTTYVTRRRFVTRPEFAASMSIIRPGVHTMISAPRFNSAICSEMPVPPYTQAVRRLSDFENFFMSLPICMQSSRVGVMMIATGPSPSSSAGWSRMCRNMGTRFAAVSLISSCSSSEEYSSPSWFCSISSPFFVSAFCLATPVMIVTPLPVITLPSGFGSGLDSLFTFRTSSFTSFMKASSGSISSSSSAAASALSFASSSSSSSSSSSRLHFFAPDAPAIGTTVGSATLFLFLVNRCNRHFVHFLLGETFPERSGQGYFLFFRQLFHHHHRGSVEFCLVVVLPPPPTSPAAADIPLPCSADELAAADDVAAARMSSNDALHATTKDTTTKTKRV</sequence>
<keyword evidence="1" id="KW-1133">Transmembrane helix</keyword>